<evidence type="ECO:0000313" key="1">
    <source>
        <dbReference type="EMBL" id="KAK7295368.1"/>
    </source>
</evidence>
<name>A0AAN9PE42_CLITE</name>
<dbReference type="EMBL" id="JAYKXN010000004">
    <property type="protein sequence ID" value="KAK7295368.1"/>
    <property type="molecule type" value="Genomic_DNA"/>
</dbReference>
<sequence length="89" mass="10049">MGFTVKVCEMIYKNVVWRMDILRELLLKEVLYEISGHSIPNNALRDEKSSWIMTPDGGFSTRSAYDLLEEHLNLGGPPTCKDLNVAYGG</sequence>
<comment type="caution">
    <text evidence="1">The sequence shown here is derived from an EMBL/GenBank/DDBJ whole genome shotgun (WGS) entry which is preliminary data.</text>
</comment>
<evidence type="ECO:0000313" key="2">
    <source>
        <dbReference type="Proteomes" id="UP001359559"/>
    </source>
</evidence>
<proteinExistence type="predicted"/>
<gene>
    <name evidence="1" type="ORF">RJT34_18275</name>
</gene>
<reference evidence="1 2" key="1">
    <citation type="submission" date="2024-01" db="EMBL/GenBank/DDBJ databases">
        <title>The genomes of 5 underutilized Papilionoideae crops provide insights into root nodulation and disease resistance.</title>
        <authorList>
            <person name="Yuan L."/>
        </authorList>
    </citation>
    <scope>NUCLEOTIDE SEQUENCE [LARGE SCALE GENOMIC DNA]</scope>
    <source>
        <strain evidence="1">LY-2023</strain>
        <tissue evidence="1">Leaf</tissue>
    </source>
</reference>
<dbReference type="AlphaFoldDB" id="A0AAN9PE42"/>
<protein>
    <submittedName>
        <fullName evidence="1">Uncharacterized protein</fullName>
    </submittedName>
</protein>
<accession>A0AAN9PE42</accession>
<keyword evidence="2" id="KW-1185">Reference proteome</keyword>
<organism evidence="1 2">
    <name type="scientific">Clitoria ternatea</name>
    <name type="common">Butterfly pea</name>
    <dbReference type="NCBI Taxonomy" id="43366"/>
    <lineage>
        <taxon>Eukaryota</taxon>
        <taxon>Viridiplantae</taxon>
        <taxon>Streptophyta</taxon>
        <taxon>Embryophyta</taxon>
        <taxon>Tracheophyta</taxon>
        <taxon>Spermatophyta</taxon>
        <taxon>Magnoliopsida</taxon>
        <taxon>eudicotyledons</taxon>
        <taxon>Gunneridae</taxon>
        <taxon>Pentapetalae</taxon>
        <taxon>rosids</taxon>
        <taxon>fabids</taxon>
        <taxon>Fabales</taxon>
        <taxon>Fabaceae</taxon>
        <taxon>Papilionoideae</taxon>
        <taxon>50 kb inversion clade</taxon>
        <taxon>NPAAA clade</taxon>
        <taxon>indigoferoid/millettioid clade</taxon>
        <taxon>Phaseoleae</taxon>
        <taxon>Clitoria</taxon>
    </lineage>
</organism>
<dbReference type="Proteomes" id="UP001359559">
    <property type="component" value="Unassembled WGS sequence"/>
</dbReference>